<sequence>MKTNMRILTNTFRHNIVIESFGLFDHSVMDWFSFCREVCLDWYEKIELTNSKYVKENTIEAAGQRAIGSSQAMRDPLRTYPGFTQLCVNHYVNFVDHDKGVHINGIEMVWWDCRSKTNRYGTRQYHMEGYIAEFAFKGSNPVITEKVHQYIAAISSLYLPL</sequence>
<evidence type="ECO:0000313" key="1">
    <source>
        <dbReference type="EMBL" id="KII63848.1"/>
    </source>
</evidence>
<organism evidence="1 2">
    <name type="scientific">Thelohanellus kitauei</name>
    <name type="common">Myxosporean</name>
    <dbReference type="NCBI Taxonomy" id="669202"/>
    <lineage>
        <taxon>Eukaryota</taxon>
        <taxon>Metazoa</taxon>
        <taxon>Cnidaria</taxon>
        <taxon>Myxozoa</taxon>
        <taxon>Myxosporea</taxon>
        <taxon>Bivalvulida</taxon>
        <taxon>Platysporina</taxon>
        <taxon>Myxobolidae</taxon>
        <taxon>Thelohanellus</taxon>
    </lineage>
</organism>
<name>A0A0C2IEV7_THEKT</name>
<dbReference type="Proteomes" id="UP000031668">
    <property type="component" value="Unassembled WGS sequence"/>
</dbReference>
<reference evidence="1 2" key="1">
    <citation type="journal article" date="2014" name="Genome Biol. Evol.">
        <title>The genome of the myxosporean Thelohanellus kitauei shows adaptations to nutrient acquisition within its fish host.</title>
        <authorList>
            <person name="Yang Y."/>
            <person name="Xiong J."/>
            <person name="Zhou Z."/>
            <person name="Huo F."/>
            <person name="Miao W."/>
            <person name="Ran C."/>
            <person name="Liu Y."/>
            <person name="Zhang J."/>
            <person name="Feng J."/>
            <person name="Wang M."/>
            <person name="Wang M."/>
            <person name="Wang L."/>
            <person name="Yao B."/>
        </authorList>
    </citation>
    <scope>NUCLEOTIDE SEQUENCE [LARGE SCALE GENOMIC DNA]</scope>
    <source>
        <strain evidence="1">Wuqing</strain>
    </source>
</reference>
<keyword evidence="2" id="KW-1185">Reference proteome</keyword>
<dbReference type="OrthoDB" id="6611384at2759"/>
<evidence type="ECO:0000313" key="2">
    <source>
        <dbReference type="Proteomes" id="UP000031668"/>
    </source>
</evidence>
<protein>
    <submittedName>
        <fullName evidence="1">Uncharacterized protein</fullName>
    </submittedName>
</protein>
<dbReference type="AlphaFoldDB" id="A0A0C2IEV7"/>
<accession>A0A0C2IEV7</accession>
<dbReference type="EMBL" id="JWZT01004559">
    <property type="protein sequence ID" value="KII63848.1"/>
    <property type="molecule type" value="Genomic_DNA"/>
</dbReference>
<comment type="caution">
    <text evidence="1">The sequence shown here is derived from an EMBL/GenBank/DDBJ whole genome shotgun (WGS) entry which is preliminary data.</text>
</comment>
<proteinExistence type="predicted"/>
<gene>
    <name evidence="1" type="ORF">RF11_05870</name>
</gene>